<dbReference type="EMBL" id="BAAALD010000173">
    <property type="protein sequence ID" value="GAA1127698.1"/>
    <property type="molecule type" value="Genomic_DNA"/>
</dbReference>
<evidence type="ECO:0000313" key="2">
    <source>
        <dbReference type="Proteomes" id="UP001499987"/>
    </source>
</evidence>
<evidence type="ECO:0000313" key="1">
    <source>
        <dbReference type="EMBL" id="GAA1127698.1"/>
    </source>
</evidence>
<keyword evidence="2" id="KW-1185">Reference proteome</keyword>
<organism evidence="1 2">
    <name type="scientific">Kitasatospora arboriphila</name>
    <dbReference type="NCBI Taxonomy" id="258052"/>
    <lineage>
        <taxon>Bacteria</taxon>
        <taxon>Bacillati</taxon>
        <taxon>Actinomycetota</taxon>
        <taxon>Actinomycetes</taxon>
        <taxon>Kitasatosporales</taxon>
        <taxon>Streptomycetaceae</taxon>
        <taxon>Kitasatospora</taxon>
    </lineage>
</organism>
<gene>
    <name evidence="1" type="ORF">GCM10009663_76920</name>
</gene>
<sequence>MLGVFNTERICAVVSLHRLAELDVGTVLFGHGDPHTHGVAAVLRRAAEATT</sequence>
<proteinExistence type="predicted"/>
<name>A0ABP4EUV6_9ACTN</name>
<accession>A0ABP4EUV6</accession>
<comment type="caution">
    <text evidence="1">The sequence shown here is derived from an EMBL/GenBank/DDBJ whole genome shotgun (WGS) entry which is preliminary data.</text>
</comment>
<reference evidence="2" key="1">
    <citation type="journal article" date="2019" name="Int. J. Syst. Evol. Microbiol.">
        <title>The Global Catalogue of Microorganisms (GCM) 10K type strain sequencing project: providing services to taxonomists for standard genome sequencing and annotation.</title>
        <authorList>
            <consortium name="The Broad Institute Genomics Platform"/>
            <consortium name="The Broad Institute Genome Sequencing Center for Infectious Disease"/>
            <person name="Wu L."/>
            <person name="Ma J."/>
        </authorList>
    </citation>
    <scope>NUCLEOTIDE SEQUENCE [LARGE SCALE GENOMIC DNA]</scope>
    <source>
        <strain evidence="2">JCM 13002</strain>
    </source>
</reference>
<protein>
    <submittedName>
        <fullName evidence="1">Uncharacterized protein</fullName>
    </submittedName>
</protein>
<dbReference type="Proteomes" id="UP001499987">
    <property type="component" value="Unassembled WGS sequence"/>
</dbReference>